<evidence type="ECO:0000313" key="1">
    <source>
        <dbReference type="EMBL" id="RXK60724.1"/>
    </source>
</evidence>
<proteinExistence type="predicted"/>
<dbReference type="EMBL" id="SDHW01000002">
    <property type="protein sequence ID" value="RXK60724.1"/>
    <property type="molecule type" value="Genomic_DNA"/>
</dbReference>
<protein>
    <submittedName>
        <fullName evidence="1">Uncharacterized protein</fullName>
    </submittedName>
</protein>
<dbReference type="Proteomes" id="UP000290204">
    <property type="component" value="Unassembled WGS sequence"/>
</dbReference>
<sequence length="96" mass="11296">MAQLEENSIINQIRGQIGKQLVFKRYGKKTVVSKYPDMSNVKPSKLQKKKRSRFAEAVMYAQLINNDAVLKEEYRKKVKKGQTVYHYAIKEFLKEQ</sequence>
<dbReference type="AlphaFoldDB" id="A0A4Q1CK24"/>
<gene>
    <name evidence="1" type="ORF">ESA94_09685</name>
</gene>
<organism evidence="1 2">
    <name type="scientific">Lacibacter luteus</name>
    <dbReference type="NCBI Taxonomy" id="2508719"/>
    <lineage>
        <taxon>Bacteria</taxon>
        <taxon>Pseudomonadati</taxon>
        <taxon>Bacteroidota</taxon>
        <taxon>Chitinophagia</taxon>
        <taxon>Chitinophagales</taxon>
        <taxon>Chitinophagaceae</taxon>
        <taxon>Lacibacter</taxon>
    </lineage>
</organism>
<reference evidence="1 2" key="1">
    <citation type="submission" date="2019-01" db="EMBL/GenBank/DDBJ databases">
        <title>Lacibacter sp. strain TTM-7.</title>
        <authorList>
            <person name="Chen W.-M."/>
        </authorList>
    </citation>
    <scope>NUCLEOTIDE SEQUENCE [LARGE SCALE GENOMIC DNA]</scope>
    <source>
        <strain evidence="1 2">TTM-7</strain>
    </source>
</reference>
<dbReference type="OrthoDB" id="676604at2"/>
<evidence type="ECO:0000313" key="2">
    <source>
        <dbReference type="Proteomes" id="UP000290204"/>
    </source>
</evidence>
<dbReference type="RefSeq" id="WP_129130685.1">
    <property type="nucleotide sequence ID" value="NZ_SDHW01000002.1"/>
</dbReference>
<name>A0A4Q1CK24_9BACT</name>
<accession>A0A4Q1CK24</accession>
<keyword evidence="2" id="KW-1185">Reference proteome</keyword>
<comment type="caution">
    <text evidence="1">The sequence shown here is derived from an EMBL/GenBank/DDBJ whole genome shotgun (WGS) entry which is preliminary data.</text>
</comment>